<dbReference type="InterPro" id="IPR029045">
    <property type="entry name" value="ClpP/crotonase-like_dom_sf"/>
</dbReference>
<evidence type="ECO:0000256" key="2">
    <source>
        <dbReference type="ARBA" id="ARBA00005005"/>
    </source>
</evidence>
<evidence type="ECO:0000256" key="9">
    <source>
        <dbReference type="ARBA" id="ARBA00023140"/>
    </source>
</evidence>
<evidence type="ECO:0000256" key="1">
    <source>
        <dbReference type="ARBA" id="ARBA00004275"/>
    </source>
</evidence>
<evidence type="ECO:0000259" key="14">
    <source>
        <dbReference type="Pfam" id="PF00725"/>
    </source>
</evidence>
<dbReference type="Gene3D" id="1.10.1040.50">
    <property type="match status" value="1"/>
</dbReference>
<dbReference type="SUPFAM" id="SSF51735">
    <property type="entry name" value="NAD(P)-binding Rossmann-fold domains"/>
    <property type="match status" value="1"/>
</dbReference>
<dbReference type="SUPFAM" id="SSF48179">
    <property type="entry name" value="6-phosphogluconate dehydrogenase C-terminal domain-like"/>
    <property type="match status" value="2"/>
</dbReference>
<accession>A0A4R8FY68</accession>
<dbReference type="InterPro" id="IPR008927">
    <property type="entry name" value="6-PGluconate_DH-like_C_sf"/>
</dbReference>
<comment type="catalytic activity">
    <reaction evidence="13">
        <text>a (3S)-3-hydroxyacyl-CoA + NAD(+) = a 3-oxoacyl-CoA + NADH + H(+)</text>
        <dbReference type="Rhea" id="RHEA:22432"/>
        <dbReference type="ChEBI" id="CHEBI:15378"/>
        <dbReference type="ChEBI" id="CHEBI:57318"/>
        <dbReference type="ChEBI" id="CHEBI:57540"/>
        <dbReference type="ChEBI" id="CHEBI:57945"/>
        <dbReference type="ChEBI" id="CHEBI:90726"/>
        <dbReference type="EC" id="1.1.1.35"/>
    </reaction>
</comment>
<dbReference type="InterPro" id="IPR006176">
    <property type="entry name" value="3-OHacyl-CoA_DH_NAD-bd"/>
</dbReference>
<comment type="pathway">
    <text evidence="2">Lipid metabolism; fatty acid beta-oxidation.</text>
</comment>
<dbReference type="PANTHER" id="PTHR23309">
    <property type="entry name" value="3-HYDROXYACYL-COA DEHYROGENASE"/>
    <property type="match status" value="1"/>
</dbReference>
<evidence type="ECO:0000256" key="3">
    <source>
        <dbReference type="ARBA" id="ARBA00011245"/>
    </source>
</evidence>
<dbReference type="GO" id="GO:0016853">
    <property type="term" value="F:isomerase activity"/>
    <property type="evidence" value="ECO:0007669"/>
    <property type="project" value="UniProtKB-KW"/>
</dbReference>
<evidence type="ECO:0000313" key="16">
    <source>
        <dbReference type="EMBL" id="TDX29214.1"/>
    </source>
</evidence>
<gene>
    <name evidence="16" type="ORF">EV657_10935</name>
</gene>
<dbReference type="RefSeq" id="WP_134077785.1">
    <property type="nucleotide sequence ID" value="NZ_SOEB01000009.1"/>
</dbReference>
<keyword evidence="6" id="KW-0560">Oxidoreductase</keyword>
<evidence type="ECO:0000256" key="13">
    <source>
        <dbReference type="ARBA" id="ARBA00049556"/>
    </source>
</evidence>
<dbReference type="Pfam" id="PF00378">
    <property type="entry name" value="ECH_1"/>
    <property type="match status" value="1"/>
</dbReference>
<dbReference type="Pfam" id="PF00725">
    <property type="entry name" value="3HCDH"/>
    <property type="match status" value="1"/>
</dbReference>
<evidence type="ECO:0000256" key="11">
    <source>
        <dbReference type="ARBA" id="ARBA00023239"/>
    </source>
</evidence>
<protein>
    <submittedName>
        <fullName evidence="16">3-hydroxyacyl-CoA dehydrogenase</fullName>
    </submittedName>
</protein>
<evidence type="ECO:0000313" key="17">
    <source>
        <dbReference type="Proteomes" id="UP000295484"/>
    </source>
</evidence>
<comment type="subunit">
    <text evidence="3">Monomer.</text>
</comment>
<keyword evidence="4" id="KW-0276">Fatty acid metabolism</keyword>
<evidence type="ECO:0000259" key="15">
    <source>
        <dbReference type="Pfam" id="PF02737"/>
    </source>
</evidence>
<evidence type="ECO:0000256" key="4">
    <source>
        <dbReference type="ARBA" id="ARBA00022832"/>
    </source>
</evidence>
<dbReference type="InterPro" id="IPR006108">
    <property type="entry name" value="3HC_DH_C"/>
</dbReference>
<dbReference type="EMBL" id="SOEB01000009">
    <property type="protein sequence ID" value="TDX29214.1"/>
    <property type="molecule type" value="Genomic_DNA"/>
</dbReference>
<evidence type="ECO:0000256" key="8">
    <source>
        <dbReference type="ARBA" id="ARBA00023098"/>
    </source>
</evidence>
<dbReference type="SUPFAM" id="SSF52096">
    <property type="entry name" value="ClpP/crotonase"/>
    <property type="match status" value="1"/>
</dbReference>
<evidence type="ECO:0000256" key="5">
    <source>
        <dbReference type="ARBA" id="ARBA00022963"/>
    </source>
</evidence>
<proteinExistence type="predicted"/>
<dbReference type="InterPro" id="IPR036291">
    <property type="entry name" value="NAD(P)-bd_dom_sf"/>
</dbReference>
<name>A0A4R8FY68_9RHOB</name>
<evidence type="ECO:0000256" key="7">
    <source>
        <dbReference type="ARBA" id="ARBA00023027"/>
    </source>
</evidence>
<keyword evidence="8" id="KW-0443">Lipid metabolism</keyword>
<feature type="domain" description="3-hydroxyacyl-CoA dehydrogenase C-terminal" evidence="14">
    <location>
        <begin position="484"/>
        <end position="566"/>
    </location>
</feature>
<organism evidence="16 17">
    <name type="scientific">Rhodovulum visakhapatnamense</name>
    <dbReference type="NCBI Taxonomy" id="364297"/>
    <lineage>
        <taxon>Bacteria</taxon>
        <taxon>Pseudomonadati</taxon>
        <taxon>Pseudomonadota</taxon>
        <taxon>Alphaproteobacteria</taxon>
        <taxon>Rhodobacterales</taxon>
        <taxon>Paracoccaceae</taxon>
        <taxon>Rhodovulum</taxon>
    </lineage>
</organism>
<dbReference type="CDD" id="cd06558">
    <property type="entry name" value="crotonase-like"/>
    <property type="match status" value="1"/>
</dbReference>
<keyword evidence="7" id="KW-0520">NAD</keyword>
<keyword evidence="9" id="KW-0576">Peroxisome</keyword>
<dbReference type="Proteomes" id="UP000295484">
    <property type="component" value="Unassembled WGS sequence"/>
</dbReference>
<dbReference type="GO" id="GO:0006635">
    <property type="term" value="P:fatty acid beta-oxidation"/>
    <property type="evidence" value="ECO:0007669"/>
    <property type="project" value="UniProtKB-UniPathway"/>
</dbReference>
<dbReference type="AlphaFoldDB" id="A0A4R8FY68"/>
<dbReference type="GO" id="GO:0004300">
    <property type="term" value="F:enoyl-CoA hydratase activity"/>
    <property type="evidence" value="ECO:0007669"/>
    <property type="project" value="UniProtKB-ARBA"/>
</dbReference>
<evidence type="ECO:0000256" key="12">
    <source>
        <dbReference type="ARBA" id="ARBA00023268"/>
    </source>
</evidence>
<keyword evidence="12" id="KW-0511">Multifunctional enzyme</keyword>
<dbReference type="Gene3D" id="3.40.50.720">
    <property type="entry name" value="NAD(P)-binding Rossmann-like Domain"/>
    <property type="match status" value="1"/>
</dbReference>
<evidence type="ECO:0000256" key="10">
    <source>
        <dbReference type="ARBA" id="ARBA00023235"/>
    </source>
</evidence>
<comment type="caution">
    <text evidence="16">The sequence shown here is derived from an EMBL/GenBank/DDBJ whole genome shotgun (WGS) entry which is preliminary data.</text>
</comment>
<dbReference type="GO" id="GO:0070403">
    <property type="term" value="F:NAD+ binding"/>
    <property type="evidence" value="ECO:0007669"/>
    <property type="project" value="InterPro"/>
</dbReference>
<dbReference type="UniPathway" id="UPA00659"/>
<dbReference type="GO" id="GO:0003857">
    <property type="term" value="F:(3S)-3-hydroxyacyl-CoA dehydrogenase (NAD+) activity"/>
    <property type="evidence" value="ECO:0007669"/>
    <property type="project" value="UniProtKB-EC"/>
</dbReference>
<keyword evidence="5" id="KW-0442">Lipid degradation</keyword>
<dbReference type="InterPro" id="IPR001753">
    <property type="entry name" value="Enoyl-CoA_hydra/iso"/>
</dbReference>
<dbReference type="Gene3D" id="3.90.226.10">
    <property type="entry name" value="2-enoyl-CoA Hydratase, Chain A, domain 1"/>
    <property type="match status" value="1"/>
</dbReference>
<feature type="domain" description="3-hydroxyacyl-CoA dehydrogenase NAD binding" evidence="15">
    <location>
        <begin position="305"/>
        <end position="469"/>
    </location>
</feature>
<reference evidence="16 17" key="1">
    <citation type="submission" date="2019-03" db="EMBL/GenBank/DDBJ databases">
        <title>Genomic Encyclopedia of Type Strains, Phase IV (KMG-IV): sequencing the most valuable type-strain genomes for metagenomic binning, comparative biology and taxonomic classification.</title>
        <authorList>
            <person name="Goeker M."/>
        </authorList>
    </citation>
    <scope>NUCLEOTIDE SEQUENCE [LARGE SCALE GENOMIC DNA]</scope>
    <source>
        <strain evidence="16 17">JA181</strain>
    </source>
</reference>
<sequence length="705" mass="72586">MTRPVTAEHPAPGVVRLVLDAPPDNALTAPLRDALEAALTAALAARNTRAVLIAARGAVFSMGLPDAQDEGGPAVPLGAIAELIDTAAVPVVALLPGPASGGGCELALACHYRVAAREAELWLPDIALELPPQAGTTLRLPRLTDPATALDMMLSGRAVPSARARQAGLFDAVVDGDVDAAGLRFALGLLAEHAGPRPAPSRPLPDFRSLQAAVQRLKGALDPGGPLRARGAILDCVEAAALLPFEAALAYEAAAVEDCRDSAAHRALCHLARAERRVRDEMRAVADPAILPRRIGLWGWGPGAAALGAALLATGPAVRLGAPDAAALDRVIAEVEALLDGARTAAGWDEATRVRYRSRLSGGVGPAALSGCELLIEAGGGRMSDRQARFPDLARTAAPGAVLAATGVLASPSALGAPAGREADTLWFHLPDAVPGTRLAEIVRSPRTGPRATAVLCDLARRLERLVLVSETESPTLGLLLGALDAADATVEAGAAPAEVDAAMQAWGMAHGPYRMADRVGLPMLLALRRRQPGGDDPEARPTLILGQLVREGRDGYLAGRGYYRYGPGGAADPDPQVAEIAAAAREVLGAVPPRSFSRAAIQARVLAGMVQAGAAMLGRGVVRRAADLDLAAVHGLGVARWRGGPMRAADEAGLLSLRKTLRHMAAGRPQGGLWDLDPLIAEAIKTGRALSRIEAPGRGALSPA</sequence>
<dbReference type="PANTHER" id="PTHR23309:SF49">
    <property type="entry name" value="PEROXISOMAL BIFUNCTIONAL ENZYME"/>
    <property type="match status" value="1"/>
</dbReference>
<comment type="subcellular location">
    <subcellularLocation>
        <location evidence="1">Peroxisome</location>
    </subcellularLocation>
</comment>
<dbReference type="Pfam" id="PF02737">
    <property type="entry name" value="3HCDH_N"/>
    <property type="match status" value="1"/>
</dbReference>
<keyword evidence="10" id="KW-0413">Isomerase</keyword>
<evidence type="ECO:0000256" key="6">
    <source>
        <dbReference type="ARBA" id="ARBA00023002"/>
    </source>
</evidence>
<keyword evidence="11" id="KW-0456">Lyase</keyword>